<dbReference type="Pfam" id="PF01129">
    <property type="entry name" value="ART"/>
    <property type="match status" value="1"/>
</dbReference>
<dbReference type="EMBL" id="CAJNOK010003314">
    <property type="protein sequence ID" value="CAF0896308.1"/>
    <property type="molecule type" value="Genomic_DNA"/>
</dbReference>
<dbReference type="OrthoDB" id="423533at2759"/>
<dbReference type="EC" id="2.4.2.31" evidence="6"/>
<accession>A0A814H4Q7</accession>
<evidence type="ECO:0000313" key="9">
    <source>
        <dbReference type="EMBL" id="CAF3677714.1"/>
    </source>
</evidence>
<keyword evidence="6" id="KW-0520">NAD</keyword>
<keyword evidence="4" id="KW-0548">Nucleotidyltransferase</keyword>
<sequence length="482" mass="55557">MATQTRSSKPTALFSRLLLKSRRDRSDLLCRATASIVVFDCDPDNETNLLSMSLKSILKMKLFSTFEVYISSPLLYYTVSLDLLSKQPTSTSALKYLSINVADSRFRLEQLFLLCRHFPNLRHLNLTVKLYLKLDCYKTCFHNFEILLNNMPKLYWLEIERQYVNNGINPQICRTQKNSSNCTPYEEANTNEIKQLFVQRPTPPQQSSTEVEHSRFVGEIDIEWHDVYPNAYRIAQDNHGFMKKWTTKIALKKLLEEIDRGYLDNMKTDLHERTGTDQDYKFLKLLIHKAIDEKTPRSLVNIYTAETSFYSILNRNLAKLGSDFRFEGIDSHLGTGYRDDIPPKNQGQYLFAAILINHEMFQPYYTTGKTYRGMNISESNLSKYAVGSSIMTRSFLSTSKVETAAENFLLGKRQNPSGSFVRLPVLCTYLTKNPRTALDIDVLSEYPGEKEVLIVPFTAFKVTQIDKNVDGLSRIDLEECEP</sequence>
<evidence type="ECO:0000256" key="3">
    <source>
        <dbReference type="ARBA" id="ARBA00022679"/>
    </source>
</evidence>
<keyword evidence="3 6" id="KW-0808">Transferase</keyword>
<evidence type="ECO:0000256" key="5">
    <source>
        <dbReference type="ARBA" id="ARBA00047597"/>
    </source>
</evidence>
<comment type="catalytic activity">
    <reaction evidence="5 6">
        <text>L-arginyl-[protein] + NAD(+) = N(omega)-(ADP-D-ribosyl)-L-arginyl-[protein] + nicotinamide + H(+)</text>
        <dbReference type="Rhea" id="RHEA:19149"/>
        <dbReference type="Rhea" id="RHEA-COMP:10532"/>
        <dbReference type="Rhea" id="RHEA-COMP:15087"/>
        <dbReference type="ChEBI" id="CHEBI:15378"/>
        <dbReference type="ChEBI" id="CHEBI:17154"/>
        <dbReference type="ChEBI" id="CHEBI:29965"/>
        <dbReference type="ChEBI" id="CHEBI:57540"/>
        <dbReference type="ChEBI" id="CHEBI:142554"/>
        <dbReference type="EC" id="2.4.2.31"/>
    </reaction>
</comment>
<keyword evidence="11" id="KW-1185">Reference proteome</keyword>
<evidence type="ECO:0000256" key="6">
    <source>
        <dbReference type="RuleBase" id="RU361228"/>
    </source>
</evidence>
<gene>
    <name evidence="8" type="ORF">GPM918_LOCUS13957</name>
    <name evidence="7" type="ORF">OVA965_LOCUS9388</name>
    <name evidence="10" type="ORF">SRO942_LOCUS13957</name>
    <name evidence="9" type="ORF">TMI583_LOCUS9384</name>
</gene>
<dbReference type="EMBL" id="CAJOBA010003315">
    <property type="protein sequence ID" value="CAF3677714.1"/>
    <property type="molecule type" value="Genomic_DNA"/>
</dbReference>
<dbReference type="InterPro" id="IPR000768">
    <property type="entry name" value="ART"/>
</dbReference>
<reference evidence="8" key="1">
    <citation type="submission" date="2021-02" db="EMBL/GenBank/DDBJ databases">
        <authorList>
            <person name="Nowell W R."/>
        </authorList>
    </citation>
    <scope>NUCLEOTIDE SEQUENCE</scope>
</reference>
<dbReference type="GO" id="GO:0016779">
    <property type="term" value="F:nucleotidyltransferase activity"/>
    <property type="evidence" value="ECO:0007669"/>
    <property type="project" value="UniProtKB-KW"/>
</dbReference>
<evidence type="ECO:0000313" key="11">
    <source>
        <dbReference type="Proteomes" id="UP000663829"/>
    </source>
</evidence>
<dbReference type="Proteomes" id="UP000681722">
    <property type="component" value="Unassembled WGS sequence"/>
</dbReference>
<evidence type="ECO:0000313" key="7">
    <source>
        <dbReference type="EMBL" id="CAF0896308.1"/>
    </source>
</evidence>
<keyword evidence="6" id="KW-0521">NADP</keyword>
<dbReference type="EMBL" id="CAJNOQ010003292">
    <property type="protein sequence ID" value="CAF1004901.1"/>
    <property type="molecule type" value="Genomic_DNA"/>
</dbReference>
<dbReference type="SUPFAM" id="SSF56399">
    <property type="entry name" value="ADP-ribosylation"/>
    <property type="match status" value="1"/>
</dbReference>
<dbReference type="AlphaFoldDB" id="A0A814H4Q7"/>
<dbReference type="Proteomes" id="UP000677228">
    <property type="component" value="Unassembled WGS sequence"/>
</dbReference>
<comment type="caution">
    <text evidence="8">The sequence shown here is derived from an EMBL/GenBank/DDBJ whole genome shotgun (WGS) entry which is preliminary data.</text>
</comment>
<name>A0A814H4Q7_9BILA</name>
<organism evidence="8 11">
    <name type="scientific">Didymodactylos carnosus</name>
    <dbReference type="NCBI Taxonomy" id="1234261"/>
    <lineage>
        <taxon>Eukaryota</taxon>
        <taxon>Metazoa</taxon>
        <taxon>Spiralia</taxon>
        <taxon>Gnathifera</taxon>
        <taxon>Rotifera</taxon>
        <taxon>Eurotatoria</taxon>
        <taxon>Bdelloidea</taxon>
        <taxon>Philodinida</taxon>
        <taxon>Philodinidae</taxon>
        <taxon>Didymodactylos</taxon>
    </lineage>
</organism>
<evidence type="ECO:0000313" key="8">
    <source>
        <dbReference type="EMBL" id="CAF1004901.1"/>
    </source>
</evidence>
<evidence type="ECO:0000256" key="4">
    <source>
        <dbReference type="ARBA" id="ARBA00022695"/>
    </source>
</evidence>
<keyword evidence="2 6" id="KW-0328">Glycosyltransferase</keyword>
<evidence type="ECO:0000313" key="10">
    <source>
        <dbReference type="EMBL" id="CAF3776252.1"/>
    </source>
</evidence>
<dbReference type="Gene3D" id="3.90.176.10">
    <property type="entry name" value="Toxin ADP-ribosyltransferase, Chain A, domain 1"/>
    <property type="match status" value="1"/>
</dbReference>
<dbReference type="Proteomes" id="UP000682733">
    <property type="component" value="Unassembled WGS sequence"/>
</dbReference>
<proteinExistence type="inferred from homology"/>
<dbReference type="EMBL" id="CAJOBC010003292">
    <property type="protein sequence ID" value="CAF3776252.1"/>
    <property type="molecule type" value="Genomic_DNA"/>
</dbReference>
<evidence type="ECO:0000256" key="2">
    <source>
        <dbReference type="ARBA" id="ARBA00022676"/>
    </source>
</evidence>
<protein>
    <recommendedName>
        <fullName evidence="6">NAD(P)(+)--arginine ADP-ribosyltransferase</fullName>
        <ecNumber evidence="6">2.4.2.31</ecNumber>
    </recommendedName>
    <alternativeName>
        <fullName evidence="6">Mono(ADP-ribosyl)transferase</fullName>
    </alternativeName>
</protein>
<comment type="similarity">
    <text evidence="1 6">Belongs to the Arg-specific ADP-ribosyltransferase family.</text>
</comment>
<dbReference type="Proteomes" id="UP000663829">
    <property type="component" value="Unassembled WGS sequence"/>
</dbReference>
<evidence type="ECO:0000256" key="1">
    <source>
        <dbReference type="ARBA" id="ARBA00009558"/>
    </source>
</evidence>
<dbReference type="PROSITE" id="PS51996">
    <property type="entry name" value="TR_MART"/>
    <property type="match status" value="1"/>
</dbReference>
<dbReference type="GO" id="GO:0106274">
    <property type="term" value="F:NAD+-protein-arginine ADP-ribosyltransferase activity"/>
    <property type="evidence" value="ECO:0007669"/>
    <property type="project" value="UniProtKB-EC"/>
</dbReference>